<dbReference type="OrthoDB" id="5625643at2"/>
<gene>
    <name evidence="2" type="ORF">Thini_0661</name>
</gene>
<keyword evidence="1" id="KW-0732">Signal</keyword>
<accession>A0A656H9L7</accession>
<sequence precursor="true">MLVKKLRNVWASLSVIAVCLFANQAQAAVINAVFFSAAQMPLSKVLLMATLNNGPAMRPVQWQLYRVKNGRSTLVQSFKRHSASLELEPGVYRAEAELDNVSRSRVFDISTVSNSNVIVAMD</sequence>
<evidence type="ECO:0000313" key="3">
    <source>
        <dbReference type="Proteomes" id="UP000005317"/>
    </source>
</evidence>
<organism evidence="2 3">
    <name type="scientific">Thiothrix nivea (strain ATCC 35100 / DSM 5205 / JP2)</name>
    <dbReference type="NCBI Taxonomy" id="870187"/>
    <lineage>
        <taxon>Bacteria</taxon>
        <taxon>Pseudomonadati</taxon>
        <taxon>Pseudomonadota</taxon>
        <taxon>Gammaproteobacteria</taxon>
        <taxon>Thiotrichales</taxon>
        <taxon>Thiotrichaceae</taxon>
        <taxon>Thiothrix</taxon>
    </lineage>
</organism>
<dbReference type="RefSeq" id="WP_002707252.1">
    <property type="nucleotide sequence ID" value="NZ_JH651384.1"/>
</dbReference>
<feature type="signal peptide" evidence="1">
    <location>
        <begin position="1"/>
        <end position="27"/>
    </location>
</feature>
<name>A0A656H9L7_THINJ</name>
<evidence type="ECO:0000256" key="1">
    <source>
        <dbReference type="SAM" id="SignalP"/>
    </source>
</evidence>
<dbReference type="AlphaFoldDB" id="A0A656H9L7"/>
<evidence type="ECO:0000313" key="2">
    <source>
        <dbReference type="EMBL" id="EIJ33298.1"/>
    </source>
</evidence>
<protein>
    <submittedName>
        <fullName evidence="2">Uncharacterized protein</fullName>
    </submittedName>
</protein>
<reference evidence="3" key="1">
    <citation type="journal article" date="2011" name="Stand. Genomic Sci.">
        <title>Genome sequence of the filamentous, gliding Thiothrix nivea neotype strain (JP2(T)).</title>
        <authorList>
            <person name="Lapidus A."/>
            <person name="Nolan M."/>
            <person name="Lucas S."/>
            <person name="Glavina Del Rio T."/>
            <person name="Tice H."/>
            <person name="Cheng J.F."/>
            <person name="Tapia R."/>
            <person name="Han C."/>
            <person name="Goodwin L."/>
            <person name="Pitluck S."/>
            <person name="Liolios K."/>
            <person name="Pagani I."/>
            <person name="Ivanova N."/>
            <person name="Huntemann M."/>
            <person name="Mavromatis K."/>
            <person name="Mikhailova N."/>
            <person name="Pati A."/>
            <person name="Chen A."/>
            <person name="Palaniappan K."/>
            <person name="Land M."/>
            <person name="Brambilla E.M."/>
            <person name="Rohde M."/>
            <person name="Abt B."/>
            <person name="Verbarg S."/>
            <person name="Goker M."/>
            <person name="Bristow J."/>
            <person name="Eisen J.A."/>
            <person name="Markowitz V."/>
            <person name="Hugenholtz P."/>
            <person name="Kyrpides N.C."/>
            <person name="Klenk H.P."/>
            <person name="Woyke T."/>
        </authorList>
    </citation>
    <scope>NUCLEOTIDE SEQUENCE [LARGE SCALE GENOMIC DNA]</scope>
    <source>
        <strain evidence="3">ATCC 35100 / DSM 5205 / JP2</strain>
    </source>
</reference>
<feature type="chain" id="PRO_5024891670" evidence="1">
    <location>
        <begin position="28"/>
        <end position="122"/>
    </location>
</feature>
<dbReference type="Proteomes" id="UP000005317">
    <property type="component" value="Unassembled WGS sequence"/>
</dbReference>
<dbReference type="EMBL" id="JH651384">
    <property type="protein sequence ID" value="EIJ33298.1"/>
    <property type="molecule type" value="Genomic_DNA"/>
</dbReference>
<keyword evidence="3" id="KW-1185">Reference proteome</keyword>
<proteinExistence type="predicted"/>